<keyword evidence="8" id="KW-0626">Porin</keyword>
<evidence type="ECO:0000256" key="12">
    <source>
        <dbReference type="RuleBase" id="RU003357"/>
    </source>
</evidence>
<evidence type="ECO:0000256" key="3">
    <source>
        <dbReference type="ARBA" id="ARBA00022452"/>
    </source>
</evidence>
<dbReference type="Gene3D" id="2.40.170.20">
    <property type="entry name" value="TonB-dependent receptor, beta-barrel domain"/>
    <property type="match status" value="1"/>
</dbReference>
<dbReference type="InterPro" id="IPR039426">
    <property type="entry name" value="TonB-dep_rcpt-like"/>
</dbReference>
<organism evidence="15 16">
    <name type="scientific">Xanthomonas hydrangeae</name>
    <dbReference type="NCBI Taxonomy" id="2775159"/>
    <lineage>
        <taxon>Bacteria</taxon>
        <taxon>Pseudomonadati</taxon>
        <taxon>Pseudomonadota</taxon>
        <taxon>Gammaproteobacteria</taxon>
        <taxon>Lysobacterales</taxon>
        <taxon>Lysobacteraceae</taxon>
        <taxon>Xanthomonas</taxon>
    </lineage>
</organism>
<evidence type="ECO:0000256" key="1">
    <source>
        <dbReference type="ARBA" id="ARBA00004571"/>
    </source>
</evidence>
<feature type="domain" description="TonB-dependent receptor-like beta-barrel" evidence="13">
    <location>
        <begin position="208"/>
        <end position="617"/>
    </location>
</feature>
<keyword evidence="5" id="KW-0732">Signal</keyword>
<reference evidence="15 16" key="1">
    <citation type="submission" date="2022-08" db="EMBL/GenBank/DDBJ databases">
        <title>Whole genome sequencing-based tracing of a 2022 introduction and outbreak of Xanthomonas hortorum pv. pelargonii.</title>
        <authorList>
            <person name="Iruegas-Bocardo F."/>
            <person name="Weisberg A.K."/>
            <person name="Riutta E.R."/>
            <person name="Kilday K."/>
            <person name="Bonkowski J.C."/>
            <person name="Creswell T."/>
            <person name="Daughtrey M.L."/>
            <person name="Rane K."/>
            <person name="Grunwald N.J."/>
            <person name="Chang J.H."/>
            <person name="Putnam M.L."/>
        </authorList>
    </citation>
    <scope>NUCLEOTIDE SEQUENCE [LARGE SCALE GENOMIC DNA]</scope>
    <source>
        <strain evidence="15 16">22-323</strain>
    </source>
</reference>
<dbReference type="PROSITE" id="PS52016">
    <property type="entry name" value="TONB_DEPENDENT_REC_3"/>
    <property type="match status" value="1"/>
</dbReference>
<evidence type="ECO:0000256" key="6">
    <source>
        <dbReference type="ARBA" id="ARBA00023065"/>
    </source>
</evidence>
<dbReference type="GO" id="GO:0046930">
    <property type="term" value="C:pore complex"/>
    <property type="evidence" value="ECO:0007669"/>
    <property type="project" value="UniProtKB-KW"/>
</dbReference>
<dbReference type="InterPro" id="IPR012910">
    <property type="entry name" value="Plug_dom"/>
</dbReference>
<dbReference type="GO" id="GO:0015288">
    <property type="term" value="F:porin activity"/>
    <property type="evidence" value="ECO:0007669"/>
    <property type="project" value="UniProtKB-KW"/>
</dbReference>
<keyword evidence="3 11" id="KW-1134">Transmembrane beta strand</keyword>
<dbReference type="InterPro" id="IPR000531">
    <property type="entry name" value="Beta-barrel_TonB"/>
</dbReference>
<feature type="domain" description="TonB-dependent receptor plug" evidence="14">
    <location>
        <begin position="68"/>
        <end position="173"/>
    </location>
</feature>
<dbReference type="InterPro" id="IPR037066">
    <property type="entry name" value="Plug_dom_sf"/>
</dbReference>
<evidence type="ECO:0000256" key="11">
    <source>
        <dbReference type="PROSITE-ProRule" id="PRU01360"/>
    </source>
</evidence>
<dbReference type="PANTHER" id="PTHR30069:SF53">
    <property type="entry name" value="COLICIN I RECEPTOR-RELATED"/>
    <property type="match status" value="1"/>
</dbReference>
<dbReference type="NCBIfam" id="TIGR01779">
    <property type="entry name" value="TonB-B12"/>
    <property type="match status" value="1"/>
</dbReference>
<keyword evidence="9 11" id="KW-0472">Membrane</keyword>
<dbReference type="SUPFAM" id="SSF56935">
    <property type="entry name" value="Porins"/>
    <property type="match status" value="1"/>
</dbReference>
<keyword evidence="6" id="KW-0406">Ion transport</keyword>
<evidence type="ECO:0000313" key="15">
    <source>
        <dbReference type="EMBL" id="WOB50264.1"/>
    </source>
</evidence>
<evidence type="ECO:0000256" key="8">
    <source>
        <dbReference type="ARBA" id="ARBA00023114"/>
    </source>
</evidence>
<dbReference type="CDD" id="cd01347">
    <property type="entry name" value="ligand_gated_channel"/>
    <property type="match status" value="1"/>
</dbReference>
<proteinExistence type="inferred from homology"/>
<accession>A0AAU0BB11</accession>
<evidence type="ECO:0000256" key="9">
    <source>
        <dbReference type="ARBA" id="ARBA00023136"/>
    </source>
</evidence>
<dbReference type="FunFam" id="2.40.170.20:FF:000036">
    <property type="entry name" value="TonB-dependent vitamin B12 receptor"/>
    <property type="match status" value="1"/>
</dbReference>
<evidence type="ECO:0000313" key="16">
    <source>
        <dbReference type="Proteomes" id="UP001302716"/>
    </source>
</evidence>
<evidence type="ECO:0000256" key="4">
    <source>
        <dbReference type="ARBA" id="ARBA00022692"/>
    </source>
</evidence>
<evidence type="ECO:0000256" key="10">
    <source>
        <dbReference type="ARBA" id="ARBA00023237"/>
    </source>
</evidence>
<keyword evidence="15" id="KW-0675">Receptor</keyword>
<keyword evidence="4 11" id="KW-0812">Transmembrane</keyword>
<evidence type="ECO:0000259" key="13">
    <source>
        <dbReference type="Pfam" id="PF00593"/>
    </source>
</evidence>
<keyword evidence="2 11" id="KW-0813">Transport</keyword>
<gene>
    <name evidence="15" type="primary">btuB</name>
    <name evidence="15" type="ORF">NYR97_02260</name>
</gene>
<comment type="subcellular location">
    <subcellularLocation>
        <location evidence="1 11">Cell outer membrane</location>
        <topology evidence="1 11">Multi-pass membrane protein</topology>
    </subcellularLocation>
</comment>
<evidence type="ECO:0000256" key="7">
    <source>
        <dbReference type="ARBA" id="ARBA00023077"/>
    </source>
</evidence>
<evidence type="ECO:0000256" key="5">
    <source>
        <dbReference type="ARBA" id="ARBA00022729"/>
    </source>
</evidence>
<dbReference type="Gene3D" id="2.170.130.10">
    <property type="entry name" value="TonB-dependent receptor, plug domain"/>
    <property type="match status" value="1"/>
</dbReference>
<dbReference type="Pfam" id="PF07715">
    <property type="entry name" value="Plug"/>
    <property type="match status" value="1"/>
</dbReference>
<keyword evidence="10 11" id="KW-0998">Cell outer membrane</keyword>
<dbReference type="EMBL" id="CP103836">
    <property type="protein sequence ID" value="WOB50264.1"/>
    <property type="molecule type" value="Genomic_DNA"/>
</dbReference>
<dbReference type="GO" id="GO:0015420">
    <property type="term" value="F:ABC-type vitamin B12 transporter activity"/>
    <property type="evidence" value="ECO:0007669"/>
    <property type="project" value="InterPro"/>
</dbReference>
<dbReference type="AlphaFoldDB" id="A0AAU0BB11"/>
<keyword evidence="16" id="KW-1185">Reference proteome</keyword>
<protein>
    <submittedName>
        <fullName evidence="15">TonB-dependent vitamin B12 receptor</fullName>
    </submittedName>
</protein>
<evidence type="ECO:0000256" key="2">
    <source>
        <dbReference type="ARBA" id="ARBA00022448"/>
    </source>
</evidence>
<comment type="similarity">
    <text evidence="11 12">Belongs to the TonB-dependent receptor family.</text>
</comment>
<dbReference type="RefSeq" id="WP_316696469.1">
    <property type="nucleotide sequence ID" value="NZ_CP103836.1"/>
</dbReference>
<keyword evidence="7 12" id="KW-0798">TonB box</keyword>
<dbReference type="FunFam" id="2.170.130.10:FF:000002">
    <property type="entry name" value="Vitamin B12 transporter BtuB"/>
    <property type="match status" value="1"/>
</dbReference>
<dbReference type="PANTHER" id="PTHR30069">
    <property type="entry name" value="TONB-DEPENDENT OUTER MEMBRANE RECEPTOR"/>
    <property type="match status" value="1"/>
</dbReference>
<sequence>MLPAAPLPPRGYARFQEQQSMSVSSVSSRRAVLAICVALGVADAAHAEAAIDLDQVVVTASRTAQTQDQTLAPVTVIDRAQIERRQVNSLQDLLRGEAGVSLANNGGPGKPTSLFLRGTESDQVVVLIDGVRIGSATSGGAALQDLPIEQIERIEIVRGPFSSLYGSEALGGVIQIFTRRPQGSFVPTFSAAAGSDNARRYSAGVAGRSQGDLSERGGWYSANAVHDETDGINAYLDTSSSDYDPDRDGYRNDSLSVQGGWRFNRQWDADVHALRAQSRNEYDGSAFGGNLSKGVQQAVGGRVRYAPADALKLTASIGSSSDLSDAYYDGAYLSTYDTRRKQGSLQADIDAGAGLLTVGFDWQRDAIASSDNYNADSRIDRAAFAQWQQSFGTQSLQASLRRNDNSQFGGKTTGSLLWGWDFAEHLRLTASYGTAFKAPTFNELYYPDFGNPLLGPETSKSAELGLRGNYDWGTWTLSAFQTRIDDLIAYDASLVDAAHPFGQPNNIDRARIRGVEAGYDTELAGWTVRSALTWLQPEADGGVNQGNWLPRRARQSGRIDADRSFGVFGVGASLFGSGKRYDDLANTERLAGYGLLDLRVSYAVNADWKVALTANNVFDRQYETARWYAQPGRNYLLTLRYQAAQ</sequence>
<dbReference type="GO" id="GO:0006811">
    <property type="term" value="P:monoatomic ion transport"/>
    <property type="evidence" value="ECO:0007669"/>
    <property type="project" value="UniProtKB-KW"/>
</dbReference>
<dbReference type="Proteomes" id="UP001302716">
    <property type="component" value="Chromosome"/>
</dbReference>
<dbReference type="InterPro" id="IPR036942">
    <property type="entry name" value="Beta-barrel_TonB_sf"/>
</dbReference>
<evidence type="ECO:0000259" key="14">
    <source>
        <dbReference type="Pfam" id="PF07715"/>
    </source>
</evidence>
<name>A0AAU0BB11_9XANT</name>
<dbReference type="GO" id="GO:0009279">
    <property type="term" value="C:cell outer membrane"/>
    <property type="evidence" value="ECO:0007669"/>
    <property type="project" value="UniProtKB-SubCell"/>
</dbReference>
<dbReference type="InterPro" id="IPR010101">
    <property type="entry name" value="B12_transptr_BtuB"/>
</dbReference>
<dbReference type="Pfam" id="PF00593">
    <property type="entry name" value="TonB_dep_Rec_b-barrel"/>
    <property type="match status" value="1"/>
</dbReference>